<accession>A0A382Y2Q0</accession>
<organism evidence="2">
    <name type="scientific">marine metagenome</name>
    <dbReference type="NCBI Taxonomy" id="408172"/>
    <lineage>
        <taxon>unclassified sequences</taxon>
        <taxon>metagenomes</taxon>
        <taxon>ecological metagenomes</taxon>
    </lineage>
</organism>
<dbReference type="Pfam" id="PF02481">
    <property type="entry name" value="DNA_processg_A"/>
    <property type="match status" value="1"/>
</dbReference>
<name>A0A382Y2Q0_9ZZZZ</name>
<dbReference type="InterPro" id="IPR057666">
    <property type="entry name" value="DrpA_SLOG"/>
</dbReference>
<proteinExistence type="predicted"/>
<gene>
    <name evidence="2" type="ORF">METZ01_LOCUS429905</name>
</gene>
<dbReference type="GO" id="GO:0009294">
    <property type="term" value="P:DNA-mediated transformation"/>
    <property type="evidence" value="ECO:0007669"/>
    <property type="project" value="InterPro"/>
</dbReference>
<evidence type="ECO:0000313" key="2">
    <source>
        <dbReference type="EMBL" id="SVD77051.1"/>
    </source>
</evidence>
<evidence type="ECO:0000259" key="1">
    <source>
        <dbReference type="Pfam" id="PF02481"/>
    </source>
</evidence>
<dbReference type="Gene3D" id="3.40.50.450">
    <property type="match status" value="1"/>
</dbReference>
<protein>
    <recommendedName>
        <fullName evidence="1">Smf/DprA SLOG domain-containing protein</fullName>
    </recommendedName>
</protein>
<feature type="non-terminal residue" evidence="2">
    <location>
        <position position="156"/>
    </location>
</feature>
<sequence>MTVSSKTQAILLLTAHFTKNESGSVKPLSPKEWGRFAKWLNANALTPDLLLSGDFSTQLRGWEDDKITLKRLGSLLDRGSALALSMEKWLRSGLWVITRSDPDYPKRLMKHLGADSPAFFFGYGGRALLNNKEKGLAVIGSRNVSNTDLDYSRKLG</sequence>
<dbReference type="AlphaFoldDB" id="A0A382Y2Q0"/>
<reference evidence="2" key="1">
    <citation type="submission" date="2018-05" db="EMBL/GenBank/DDBJ databases">
        <authorList>
            <person name="Lanie J.A."/>
            <person name="Ng W.-L."/>
            <person name="Kazmierczak K.M."/>
            <person name="Andrzejewski T.M."/>
            <person name="Davidsen T.M."/>
            <person name="Wayne K.J."/>
            <person name="Tettelin H."/>
            <person name="Glass J.I."/>
            <person name="Rusch D."/>
            <person name="Podicherti R."/>
            <person name="Tsui H.-C.T."/>
            <person name="Winkler M.E."/>
        </authorList>
    </citation>
    <scope>NUCLEOTIDE SEQUENCE</scope>
</reference>
<feature type="domain" description="Smf/DprA SLOG" evidence="1">
    <location>
        <begin position="96"/>
        <end position="155"/>
    </location>
</feature>
<dbReference type="EMBL" id="UINC01172137">
    <property type="protein sequence ID" value="SVD77051.1"/>
    <property type="molecule type" value="Genomic_DNA"/>
</dbReference>